<feature type="transmembrane region" description="Helical" evidence="5">
    <location>
        <begin position="46"/>
        <end position="64"/>
    </location>
</feature>
<dbReference type="PROSITE" id="PS50850">
    <property type="entry name" value="MFS"/>
    <property type="match status" value="1"/>
</dbReference>
<evidence type="ECO:0000256" key="5">
    <source>
        <dbReference type="SAM" id="Phobius"/>
    </source>
</evidence>
<dbReference type="Proteomes" id="UP000426235">
    <property type="component" value="Chromosome"/>
</dbReference>
<dbReference type="InterPro" id="IPR020846">
    <property type="entry name" value="MFS_dom"/>
</dbReference>
<feature type="transmembrane region" description="Helical" evidence="5">
    <location>
        <begin position="251"/>
        <end position="269"/>
    </location>
</feature>
<keyword evidence="8" id="KW-1185">Reference proteome</keyword>
<comment type="subcellular location">
    <subcellularLocation>
        <location evidence="1">Membrane</location>
        <topology evidence="1">Multi-pass membrane protein</topology>
    </subcellularLocation>
</comment>
<feature type="transmembrane region" description="Helical" evidence="5">
    <location>
        <begin position="306"/>
        <end position="325"/>
    </location>
</feature>
<feature type="transmembrane region" description="Helical" evidence="5">
    <location>
        <begin position="373"/>
        <end position="391"/>
    </location>
</feature>
<dbReference type="AlphaFoldDB" id="A0A6I6H5W1"/>
<dbReference type="InterPro" id="IPR011701">
    <property type="entry name" value="MFS"/>
</dbReference>
<dbReference type="PANTHER" id="PTHR23508:SF10">
    <property type="entry name" value="CARBOXYLIC ACID TRANSPORTER PROTEIN HOMOLOG"/>
    <property type="match status" value="1"/>
</dbReference>
<reference evidence="7" key="1">
    <citation type="submission" date="2019-12" db="EMBL/GenBank/DDBJ databases">
        <title>Hybrid Genome Assemblies of two High G+C Isolates from Undergraduate Microbiology Courses.</title>
        <authorList>
            <person name="Ne Ville C.J."/>
            <person name="Enright D."/>
            <person name="Hernandez I."/>
            <person name="Dodsworth J."/>
            <person name="Orwin P.M."/>
        </authorList>
    </citation>
    <scope>NUCLEOTIDE SEQUENCE [LARGE SCALE GENOMIC DNA]</scope>
    <source>
        <strain evidence="7">Neo</strain>
    </source>
</reference>
<evidence type="ECO:0000313" key="7">
    <source>
        <dbReference type="EMBL" id="QGW77511.1"/>
    </source>
</evidence>
<dbReference type="RefSeq" id="WP_157192498.1">
    <property type="nucleotide sequence ID" value="NZ_CP046621.1"/>
</dbReference>
<keyword evidence="2 5" id="KW-0812">Transmembrane</keyword>
<feature type="transmembrane region" description="Helical" evidence="5">
    <location>
        <begin position="166"/>
        <end position="183"/>
    </location>
</feature>
<accession>A0A6I6H5W1</accession>
<keyword evidence="3 5" id="KW-1133">Transmembrane helix</keyword>
<dbReference type="Gene3D" id="1.20.1250.20">
    <property type="entry name" value="MFS general substrate transporter like domains"/>
    <property type="match status" value="2"/>
</dbReference>
<keyword evidence="4 5" id="KW-0472">Membrane</keyword>
<name>A0A6I6H5W1_9PSED</name>
<dbReference type="PROSITE" id="PS00216">
    <property type="entry name" value="SUGAR_TRANSPORT_1"/>
    <property type="match status" value="1"/>
</dbReference>
<organism evidence="7 8">
    <name type="scientific">Pseudomonas alkylphenolica</name>
    <dbReference type="NCBI Taxonomy" id="237609"/>
    <lineage>
        <taxon>Bacteria</taxon>
        <taxon>Pseudomonadati</taxon>
        <taxon>Pseudomonadota</taxon>
        <taxon>Gammaproteobacteria</taxon>
        <taxon>Pseudomonadales</taxon>
        <taxon>Pseudomonadaceae</taxon>
        <taxon>Pseudomonas</taxon>
    </lineage>
</organism>
<dbReference type="GO" id="GO:0046943">
    <property type="term" value="F:carboxylic acid transmembrane transporter activity"/>
    <property type="evidence" value="ECO:0007669"/>
    <property type="project" value="TreeGrafter"/>
</dbReference>
<dbReference type="GO" id="GO:0005886">
    <property type="term" value="C:plasma membrane"/>
    <property type="evidence" value="ECO:0007669"/>
    <property type="project" value="TreeGrafter"/>
</dbReference>
<feature type="transmembrane region" description="Helical" evidence="5">
    <location>
        <begin position="219"/>
        <end position="239"/>
    </location>
</feature>
<sequence>MFDKKYEWKAVALLAIGFGLVGLDRFIILPLYPVMMRDLGLDYQDLGNISAILALAWGISSIFMGRLSDRIGRRKVIIPSVIIFSLLAGFSGLASGVGGLLLIRAVMGVAEGAFTPTSIAATAEASHPSRLGMNIGIQQAFFPLLGLGLAPIIATQLLLVVPSWRWVFVLVSVPGFLVAWALYKVLREPVAQRPVNKAVDGIAGDWLAALRFRNVQLNLAGMFCMLTCLFVSSVMLPSYLTDFLHLDMQKMGFVMSAIGFGGFCGMVLMPTLSDRLGRKPVALISCVATGVSLWLMIHTGAEPVRLFLLLFATTFFNFSMICMIVGPLTSESVPPALISTATGLVVGIGEVFGGGVAPALAGYIAQHYGIEKTLYLALAGAVLGLLVAVCLRETAPASSQLRQQKSAEPL</sequence>
<evidence type="ECO:0000256" key="3">
    <source>
        <dbReference type="ARBA" id="ARBA00022989"/>
    </source>
</evidence>
<feature type="domain" description="Major facilitator superfamily (MFS) profile" evidence="6">
    <location>
        <begin position="10"/>
        <end position="396"/>
    </location>
</feature>
<dbReference type="PANTHER" id="PTHR23508">
    <property type="entry name" value="CARBOXYLIC ACID TRANSPORTER PROTEIN HOMOLOG"/>
    <property type="match status" value="1"/>
</dbReference>
<evidence type="ECO:0000256" key="2">
    <source>
        <dbReference type="ARBA" id="ARBA00022692"/>
    </source>
</evidence>
<dbReference type="SUPFAM" id="SSF103473">
    <property type="entry name" value="MFS general substrate transporter"/>
    <property type="match status" value="1"/>
</dbReference>
<gene>
    <name evidence="7" type="ORF">GPJ81_12725</name>
</gene>
<protein>
    <submittedName>
        <fullName evidence="7">MFS transporter</fullName>
    </submittedName>
</protein>
<evidence type="ECO:0000256" key="4">
    <source>
        <dbReference type="ARBA" id="ARBA00023136"/>
    </source>
</evidence>
<dbReference type="InterPro" id="IPR005829">
    <property type="entry name" value="Sugar_transporter_CS"/>
</dbReference>
<proteinExistence type="predicted"/>
<dbReference type="Pfam" id="PF07690">
    <property type="entry name" value="MFS_1"/>
    <property type="match status" value="1"/>
</dbReference>
<feature type="transmembrane region" description="Helical" evidence="5">
    <location>
        <begin position="76"/>
        <end position="95"/>
    </location>
</feature>
<feature type="transmembrane region" description="Helical" evidence="5">
    <location>
        <begin position="337"/>
        <end position="361"/>
    </location>
</feature>
<evidence type="ECO:0000256" key="1">
    <source>
        <dbReference type="ARBA" id="ARBA00004141"/>
    </source>
</evidence>
<evidence type="ECO:0000259" key="6">
    <source>
        <dbReference type="PROSITE" id="PS50850"/>
    </source>
</evidence>
<feature type="transmembrane region" description="Helical" evidence="5">
    <location>
        <begin position="281"/>
        <end position="300"/>
    </location>
</feature>
<feature type="transmembrane region" description="Helical" evidence="5">
    <location>
        <begin position="12"/>
        <end position="34"/>
    </location>
</feature>
<dbReference type="EMBL" id="CP046621">
    <property type="protein sequence ID" value="QGW77511.1"/>
    <property type="molecule type" value="Genomic_DNA"/>
</dbReference>
<evidence type="ECO:0000313" key="8">
    <source>
        <dbReference type="Proteomes" id="UP000426235"/>
    </source>
</evidence>
<dbReference type="InterPro" id="IPR036259">
    <property type="entry name" value="MFS_trans_sf"/>
</dbReference>